<protein>
    <recommendedName>
        <fullName evidence="2">ZN622/Rei1/Reh1 zinc finger C2H2-type domain-containing protein</fullName>
    </recommendedName>
</protein>
<name>A0A1Q5Q6P0_TALAT</name>
<gene>
    <name evidence="3" type="ORF">UA08_09205</name>
</gene>
<evidence type="ECO:0000313" key="3">
    <source>
        <dbReference type="EMBL" id="OKL55517.1"/>
    </source>
</evidence>
<comment type="caution">
    <text evidence="3">The sequence shown here is derived from an EMBL/GenBank/DDBJ whole genome shotgun (WGS) entry which is preliminary data.</text>
</comment>
<evidence type="ECO:0000259" key="2">
    <source>
        <dbReference type="Pfam" id="PF12756"/>
    </source>
</evidence>
<feature type="region of interest" description="Disordered" evidence="1">
    <location>
        <begin position="284"/>
        <end position="327"/>
    </location>
</feature>
<keyword evidence="4" id="KW-1185">Reference proteome</keyword>
<evidence type="ECO:0000256" key="1">
    <source>
        <dbReference type="SAM" id="MobiDB-lite"/>
    </source>
</evidence>
<dbReference type="GO" id="GO:0030687">
    <property type="term" value="C:preribosome, large subunit precursor"/>
    <property type="evidence" value="ECO:0007669"/>
    <property type="project" value="TreeGrafter"/>
</dbReference>
<reference evidence="3 4" key="1">
    <citation type="submission" date="2015-06" db="EMBL/GenBank/DDBJ databases">
        <title>Talaromyces atroroseus IBT 11181 draft genome.</title>
        <authorList>
            <person name="Rasmussen K.B."/>
            <person name="Rasmussen S."/>
            <person name="Petersen B."/>
            <person name="Sicheritz-Ponten T."/>
            <person name="Mortensen U.H."/>
            <person name="Thrane U."/>
        </authorList>
    </citation>
    <scope>NUCLEOTIDE SEQUENCE [LARGE SCALE GENOMIC DNA]</scope>
    <source>
        <strain evidence="3 4">IBT 11181</strain>
    </source>
</reference>
<evidence type="ECO:0000313" key="4">
    <source>
        <dbReference type="Proteomes" id="UP000214365"/>
    </source>
</evidence>
<dbReference type="Pfam" id="PF12756">
    <property type="entry name" value="zf-C2H2_2"/>
    <property type="match status" value="1"/>
</dbReference>
<organism evidence="3 4">
    <name type="scientific">Talaromyces atroroseus</name>
    <dbReference type="NCBI Taxonomy" id="1441469"/>
    <lineage>
        <taxon>Eukaryota</taxon>
        <taxon>Fungi</taxon>
        <taxon>Dikarya</taxon>
        <taxon>Ascomycota</taxon>
        <taxon>Pezizomycotina</taxon>
        <taxon>Eurotiomycetes</taxon>
        <taxon>Eurotiomycetidae</taxon>
        <taxon>Eurotiales</taxon>
        <taxon>Trichocomaceae</taxon>
        <taxon>Talaromyces</taxon>
        <taxon>Talaromyces sect. Trachyspermi</taxon>
    </lineage>
</organism>
<feature type="compositionally biased region" description="Basic and acidic residues" evidence="1">
    <location>
        <begin position="299"/>
        <end position="327"/>
    </location>
</feature>
<dbReference type="Proteomes" id="UP000214365">
    <property type="component" value="Unassembled WGS sequence"/>
</dbReference>
<feature type="region of interest" description="Disordered" evidence="1">
    <location>
        <begin position="214"/>
        <end position="236"/>
    </location>
</feature>
<sequence>MPPITPSNCGVPEDANSPKRVVVQVSVQAPKRLDTTDCPNAKPMRIGQVLQSHARNSKKARTYKTEMLAVTHNESNIIHDESSLSDESNHSYAATDLTNESIIDFENQLDIHVLYRVNRLSSRGYPTIHTRAMLIMFQSLTKLCRQRLTYAKITRYLHLVIFGYRECIQCGTERATIQAVQQHMIGKGHCKFDVSEEDSEFAEFYDFVGLEDDTEGEMEDDGDTRNYEEADISSTRKPLLAGEESIHLPSGKIITKKSSAQSERSFTQLHRRIRNRASQLEYSLMEPDDVEGSDTETLNSDKVKTRTLSKREKREKAMAHRKDAERR</sequence>
<dbReference type="AlphaFoldDB" id="A0A1Q5Q6P0"/>
<dbReference type="STRING" id="1441469.A0A1Q5Q6P0"/>
<dbReference type="InterPro" id="IPR040025">
    <property type="entry name" value="Znf622/Rei1/Reh1"/>
</dbReference>
<accession>A0A1Q5Q6P0</accession>
<dbReference type="GO" id="GO:0042273">
    <property type="term" value="P:ribosomal large subunit biogenesis"/>
    <property type="evidence" value="ECO:0007669"/>
    <property type="project" value="TreeGrafter"/>
</dbReference>
<dbReference type="PANTHER" id="PTHR13182:SF8">
    <property type="entry name" value="CYTOPLASMIC 60S SUBUNIT BIOGENESIS FACTOR ZNF622"/>
    <property type="match status" value="1"/>
</dbReference>
<proteinExistence type="predicted"/>
<dbReference type="PANTHER" id="PTHR13182">
    <property type="entry name" value="ZINC FINGER PROTEIN 622"/>
    <property type="match status" value="1"/>
</dbReference>
<dbReference type="OrthoDB" id="19329at2759"/>
<feature type="domain" description="ZN622/Rei1/Reh1 zinc finger C2H2-type" evidence="2">
    <location>
        <begin position="150"/>
        <end position="207"/>
    </location>
</feature>
<dbReference type="EMBL" id="LFMY01000020">
    <property type="protein sequence ID" value="OKL55517.1"/>
    <property type="molecule type" value="Genomic_DNA"/>
</dbReference>
<dbReference type="GeneID" id="31008961"/>
<dbReference type="InterPro" id="IPR041661">
    <property type="entry name" value="ZN622/Rei1/Reh1_Znf-C2H2"/>
</dbReference>
<dbReference type="RefSeq" id="XP_020115638.1">
    <property type="nucleotide sequence ID" value="XM_020264188.1"/>
</dbReference>